<comment type="similarity">
    <text evidence="5">Belongs to the SepF family.</text>
</comment>
<evidence type="ECO:0000256" key="1">
    <source>
        <dbReference type="ARBA" id="ARBA00022618"/>
    </source>
</evidence>
<comment type="subunit">
    <text evidence="5">Homodimer. Interacts with FtsZ.</text>
</comment>
<keyword evidence="2 5" id="KW-0717">Septation</keyword>
<keyword evidence="8" id="KW-1185">Reference proteome</keyword>
<sequence>MRIRGGAARWQCGRPRRGEEASMGSVRKASAWLGLVDDSEMRYYDDDYAEGPEPGDAAREPWVTDPRVRVTAEAAQDQGTRIATVTPDGFRDARGIGELFRDGVPVIINLTMMESADAKRVVDFAAGLTFGLRGSIERVATRVFLLTPDDYKIVGGESRRAAEGGFFNQS</sequence>
<evidence type="ECO:0000313" key="7">
    <source>
        <dbReference type="EMBL" id="GGO44633.1"/>
    </source>
</evidence>
<evidence type="ECO:0000256" key="3">
    <source>
        <dbReference type="ARBA" id="ARBA00023306"/>
    </source>
</evidence>
<gene>
    <name evidence="7" type="primary">sepF1</name>
    <name evidence="5" type="synonym">sepF</name>
    <name evidence="7" type="ORF">GCM10012287_10630</name>
</gene>
<dbReference type="GO" id="GO:0051301">
    <property type="term" value="P:cell division"/>
    <property type="evidence" value="ECO:0007669"/>
    <property type="project" value="UniProtKB-KW"/>
</dbReference>
<dbReference type="Pfam" id="PF04472">
    <property type="entry name" value="SepF"/>
    <property type="match status" value="1"/>
</dbReference>
<comment type="caution">
    <text evidence="7">The sequence shown here is derived from an EMBL/GenBank/DDBJ whole genome shotgun (WGS) entry which is preliminary data.</text>
</comment>
<proteinExistence type="inferred from homology"/>
<keyword evidence="1 5" id="KW-0132">Cell division</keyword>
<dbReference type="InterPro" id="IPR023052">
    <property type="entry name" value="Cell_div_SepF"/>
</dbReference>
<protein>
    <recommendedName>
        <fullName evidence="5">Cell division protein SepF</fullName>
    </recommendedName>
</protein>
<dbReference type="Gene3D" id="3.30.110.150">
    <property type="entry name" value="SepF-like protein"/>
    <property type="match status" value="1"/>
</dbReference>
<feature type="region of interest" description="Disordered" evidence="6">
    <location>
        <begin position="1"/>
        <end position="23"/>
    </location>
</feature>
<evidence type="ECO:0000313" key="8">
    <source>
        <dbReference type="Proteomes" id="UP000631535"/>
    </source>
</evidence>
<keyword evidence="3 5" id="KW-0131">Cell cycle</keyword>
<dbReference type="HAMAP" id="MF_01197">
    <property type="entry name" value="SepF"/>
    <property type="match status" value="1"/>
</dbReference>
<dbReference type="PANTHER" id="PTHR35798:SF1">
    <property type="entry name" value="CELL DIVISION PROTEIN SEPF"/>
    <property type="match status" value="1"/>
</dbReference>
<evidence type="ECO:0000256" key="6">
    <source>
        <dbReference type="SAM" id="MobiDB-lite"/>
    </source>
</evidence>
<organism evidence="7 8">
    <name type="scientific">Streptomyces daqingensis</name>
    <dbReference type="NCBI Taxonomy" id="1472640"/>
    <lineage>
        <taxon>Bacteria</taxon>
        <taxon>Bacillati</taxon>
        <taxon>Actinomycetota</taxon>
        <taxon>Actinomycetes</taxon>
        <taxon>Kitasatosporales</taxon>
        <taxon>Streptomycetaceae</taxon>
        <taxon>Streptomyces</taxon>
    </lineage>
</organism>
<dbReference type="Proteomes" id="UP000631535">
    <property type="component" value="Unassembled WGS sequence"/>
</dbReference>
<evidence type="ECO:0000256" key="4">
    <source>
        <dbReference type="ARBA" id="ARBA00044936"/>
    </source>
</evidence>
<dbReference type="EMBL" id="BMMP01000003">
    <property type="protein sequence ID" value="GGO44633.1"/>
    <property type="molecule type" value="Genomic_DNA"/>
</dbReference>
<comment type="function">
    <text evidence="4 5">Cell division protein that is part of the divisome complex and is recruited early to the Z-ring. Probably stimulates Z-ring formation, perhaps through the cross-linking of FtsZ protofilaments. Its function overlaps with FtsA.</text>
</comment>
<name>A0ABQ2LYC9_9ACTN</name>
<accession>A0ABQ2LYC9</accession>
<evidence type="ECO:0000256" key="2">
    <source>
        <dbReference type="ARBA" id="ARBA00023210"/>
    </source>
</evidence>
<dbReference type="InterPro" id="IPR038594">
    <property type="entry name" value="SepF-like_sf"/>
</dbReference>
<keyword evidence="5" id="KW-0963">Cytoplasm</keyword>
<evidence type="ECO:0000256" key="5">
    <source>
        <dbReference type="HAMAP-Rule" id="MF_01197"/>
    </source>
</evidence>
<comment type="subcellular location">
    <subcellularLocation>
        <location evidence="5">Cytoplasm</location>
    </subcellularLocation>
    <text evidence="5">Localizes to the division site, in a FtsZ-dependent manner.</text>
</comment>
<dbReference type="PANTHER" id="PTHR35798">
    <property type="entry name" value="CELL DIVISION PROTEIN SEPF"/>
    <property type="match status" value="1"/>
</dbReference>
<reference evidence="8" key="1">
    <citation type="journal article" date="2019" name="Int. J. Syst. Evol. Microbiol.">
        <title>The Global Catalogue of Microorganisms (GCM) 10K type strain sequencing project: providing services to taxonomists for standard genome sequencing and annotation.</title>
        <authorList>
            <consortium name="The Broad Institute Genomics Platform"/>
            <consortium name="The Broad Institute Genome Sequencing Center for Infectious Disease"/>
            <person name="Wu L."/>
            <person name="Ma J."/>
        </authorList>
    </citation>
    <scope>NUCLEOTIDE SEQUENCE [LARGE SCALE GENOMIC DNA]</scope>
    <source>
        <strain evidence="8">CGMCC 4.7178</strain>
    </source>
</reference>
<dbReference type="InterPro" id="IPR007561">
    <property type="entry name" value="Cell_div_SepF/SepF-rel"/>
</dbReference>